<evidence type="ECO:0000313" key="4">
    <source>
        <dbReference type="Proteomes" id="UP000503308"/>
    </source>
</evidence>
<dbReference type="Gene3D" id="2.30.30.240">
    <property type="entry name" value="PRC-barrel domain"/>
    <property type="match status" value="1"/>
</dbReference>
<dbReference type="AlphaFoldDB" id="A0A858SPD0"/>
<dbReference type="Gene3D" id="1.20.120.20">
    <property type="entry name" value="Apolipoprotein"/>
    <property type="match status" value="1"/>
</dbReference>
<accession>A0A858SPD0</accession>
<dbReference type="Proteomes" id="UP000503308">
    <property type="component" value="Chromosome"/>
</dbReference>
<gene>
    <name evidence="3" type="ORF">G3256_00225</name>
</gene>
<evidence type="ECO:0000256" key="2">
    <source>
        <dbReference type="SAM" id="SignalP"/>
    </source>
</evidence>
<feature type="region of interest" description="Disordered" evidence="1">
    <location>
        <begin position="40"/>
        <end position="144"/>
    </location>
</feature>
<reference evidence="3 4" key="1">
    <citation type="submission" date="2020-02" db="EMBL/GenBank/DDBJ databases">
        <title>Genome sequence of Roseobacter ponti.</title>
        <authorList>
            <person name="Hollensteiner J."/>
            <person name="Schneider D."/>
            <person name="Poehlein A."/>
            <person name="Daniel R."/>
        </authorList>
    </citation>
    <scope>NUCLEOTIDE SEQUENCE [LARGE SCALE GENOMIC DNA]</scope>
    <source>
        <strain evidence="3 4">DSM 106830</strain>
    </source>
</reference>
<feature type="signal peptide" evidence="2">
    <location>
        <begin position="1"/>
        <end position="22"/>
    </location>
</feature>
<evidence type="ECO:0008006" key="5">
    <source>
        <dbReference type="Google" id="ProtNLM"/>
    </source>
</evidence>
<name>A0A858SPD0_9RHOB</name>
<keyword evidence="4" id="KW-1185">Reference proteome</keyword>
<dbReference type="InterPro" id="IPR011033">
    <property type="entry name" value="PRC_barrel-like_sf"/>
</dbReference>
<keyword evidence="2" id="KW-0732">Signal</keyword>
<feature type="compositionally biased region" description="Acidic residues" evidence="1">
    <location>
        <begin position="78"/>
        <end position="96"/>
    </location>
</feature>
<feature type="compositionally biased region" description="Low complexity" evidence="1">
    <location>
        <begin position="56"/>
        <end position="77"/>
    </location>
</feature>
<dbReference type="RefSeq" id="WP_169638922.1">
    <property type="nucleotide sequence ID" value="NZ_CP048788.1"/>
</dbReference>
<feature type="region of interest" description="Disordered" evidence="1">
    <location>
        <begin position="226"/>
        <end position="254"/>
    </location>
</feature>
<dbReference type="EMBL" id="CP048788">
    <property type="protein sequence ID" value="QJF49698.1"/>
    <property type="molecule type" value="Genomic_DNA"/>
</dbReference>
<proteinExistence type="predicted"/>
<dbReference type="SUPFAM" id="SSF50346">
    <property type="entry name" value="PRC-barrel domain"/>
    <property type="match status" value="1"/>
</dbReference>
<organism evidence="3 4">
    <name type="scientific">Roseobacter ponti</name>
    <dbReference type="NCBI Taxonomy" id="1891787"/>
    <lineage>
        <taxon>Bacteria</taxon>
        <taxon>Pseudomonadati</taxon>
        <taxon>Pseudomonadota</taxon>
        <taxon>Alphaproteobacteria</taxon>
        <taxon>Rhodobacterales</taxon>
        <taxon>Roseobacteraceae</taxon>
        <taxon>Roseobacter</taxon>
    </lineage>
</organism>
<protein>
    <recommendedName>
        <fullName evidence="5">PRC-barrel domain-containing protein</fullName>
    </recommendedName>
</protein>
<feature type="compositionally biased region" description="Acidic residues" evidence="1">
    <location>
        <begin position="226"/>
        <end position="240"/>
    </location>
</feature>
<sequence length="254" mass="26254">MSHSKLMTTVAVLALTAGTAFAGSTETKAADEELKIESQTEAAMENAEQEIEETASDAAAATENAAEATAEATGDAAEAVEETAENAAEATEEAVEDTAAATESVADEAVEETAEAAEETEQAIEQTADAATTEDTDMASDDTVTSAATGSEFSGMVVGDLLGLNVYEANGDDIGEIDYVVRGANGYEAVIGIGGFLGLGEYTVAIPLEEFSMSAEEDGLKLSTWTEEELEAQPEFDETGVEGLADDVRLDEMS</sequence>
<dbReference type="KEGG" id="rpon:G3256_00225"/>
<evidence type="ECO:0000313" key="3">
    <source>
        <dbReference type="EMBL" id="QJF49698.1"/>
    </source>
</evidence>
<evidence type="ECO:0000256" key="1">
    <source>
        <dbReference type="SAM" id="MobiDB-lite"/>
    </source>
</evidence>
<feature type="chain" id="PRO_5032297340" description="PRC-barrel domain-containing protein" evidence="2">
    <location>
        <begin position="23"/>
        <end position="254"/>
    </location>
</feature>
<feature type="compositionally biased region" description="Acidic residues" evidence="1">
    <location>
        <begin position="105"/>
        <end position="122"/>
    </location>
</feature>